<proteinExistence type="predicted"/>
<evidence type="ECO:0000256" key="1">
    <source>
        <dbReference type="ARBA" id="ARBA00004496"/>
    </source>
</evidence>
<dbReference type="PANTHER" id="PTHR44085">
    <property type="entry name" value="SEPIAPTERIN REDUCTASE"/>
    <property type="match status" value="1"/>
</dbReference>
<evidence type="ECO:0000256" key="2">
    <source>
        <dbReference type="ARBA" id="ARBA00022490"/>
    </source>
</evidence>
<sequence length="248" mass="26161">MSDAIVILSGASRGLGAALALAACRPGTLLVTLSRGAHPLLAQQARRSGCQHRHYAVDLSDPAQTETVARGLFADLPAGAARYRLINNAGTVEPIAQAATLDAASVAHALHVNVAAAMLLTAAFLAAAPAQADRRVLNISSGAGQRPMPGWSVYCATKTALDMYTRTVKLEQRGSGLRIAALAPGVIDTPMQARIRATLPDAFPAVEDFKELHRGGRLAAPADVATRILDYLERDDFGHADIDDIRHY</sequence>
<keyword evidence="6" id="KW-1185">Reference proteome</keyword>
<evidence type="ECO:0000256" key="3">
    <source>
        <dbReference type="ARBA" id="ARBA00022857"/>
    </source>
</evidence>
<comment type="caution">
    <text evidence="5">The sequence shown here is derived from an EMBL/GenBank/DDBJ whole genome shotgun (WGS) entry which is preliminary data.</text>
</comment>
<dbReference type="PRINTS" id="PR00081">
    <property type="entry name" value="GDHRDH"/>
</dbReference>
<dbReference type="Pfam" id="PF00106">
    <property type="entry name" value="adh_short"/>
    <property type="match status" value="1"/>
</dbReference>
<keyword evidence="2" id="KW-0963">Cytoplasm</keyword>
<evidence type="ECO:0000256" key="4">
    <source>
        <dbReference type="ARBA" id="ARBA00023002"/>
    </source>
</evidence>
<comment type="subcellular location">
    <subcellularLocation>
        <location evidence="1">Cytoplasm</location>
    </subcellularLocation>
</comment>
<dbReference type="NCBIfam" id="NF005436">
    <property type="entry name" value="PRK07023.1"/>
    <property type="match status" value="1"/>
</dbReference>
<evidence type="ECO:0000313" key="5">
    <source>
        <dbReference type="EMBL" id="GAA0489603.1"/>
    </source>
</evidence>
<organism evidence="5 6">
    <name type="scientific">Pigmentiphaga daeguensis</name>
    <dbReference type="NCBI Taxonomy" id="414049"/>
    <lineage>
        <taxon>Bacteria</taxon>
        <taxon>Pseudomonadati</taxon>
        <taxon>Pseudomonadota</taxon>
        <taxon>Betaproteobacteria</taxon>
        <taxon>Burkholderiales</taxon>
        <taxon>Alcaligenaceae</taxon>
        <taxon>Pigmentiphaga</taxon>
    </lineage>
</organism>
<evidence type="ECO:0000313" key="6">
    <source>
        <dbReference type="Proteomes" id="UP001501706"/>
    </source>
</evidence>
<dbReference type="InterPro" id="IPR036291">
    <property type="entry name" value="NAD(P)-bd_dom_sf"/>
</dbReference>
<dbReference type="Gene3D" id="3.40.50.720">
    <property type="entry name" value="NAD(P)-binding Rossmann-like Domain"/>
    <property type="match status" value="1"/>
</dbReference>
<protein>
    <submittedName>
        <fullName evidence="5">SDR family oxidoreductase</fullName>
    </submittedName>
</protein>
<keyword evidence="3" id="KW-0521">NADP</keyword>
<gene>
    <name evidence="5" type="ORF">GCM10009097_01290</name>
</gene>
<dbReference type="EMBL" id="BAAAEN010000001">
    <property type="protein sequence ID" value="GAA0489603.1"/>
    <property type="molecule type" value="Genomic_DNA"/>
</dbReference>
<accession>A0ABP3KYQ1</accession>
<keyword evidence="4" id="KW-0560">Oxidoreductase</keyword>
<reference evidence="6" key="1">
    <citation type="journal article" date="2019" name="Int. J. Syst. Evol. Microbiol.">
        <title>The Global Catalogue of Microorganisms (GCM) 10K type strain sequencing project: providing services to taxonomists for standard genome sequencing and annotation.</title>
        <authorList>
            <consortium name="The Broad Institute Genomics Platform"/>
            <consortium name="The Broad Institute Genome Sequencing Center for Infectious Disease"/>
            <person name="Wu L."/>
            <person name="Ma J."/>
        </authorList>
    </citation>
    <scope>NUCLEOTIDE SEQUENCE [LARGE SCALE GENOMIC DNA]</scope>
    <source>
        <strain evidence="6">JCM 14330</strain>
    </source>
</reference>
<dbReference type="InterPro" id="IPR002347">
    <property type="entry name" value="SDR_fam"/>
</dbReference>
<dbReference type="RefSeq" id="WP_343926998.1">
    <property type="nucleotide sequence ID" value="NZ_BAAAEN010000001.1"/>
</dbReference>
<dbReference type="PANTHER" id="PTHR44085:SF2">
    <property type="entry name" value="SEPIAPTERIN REDUCTASE"/>
    <property type="match status" value="1"/>
</dbReference>
<dbReference type="Proteomes" id="UP001501706">
    <property type="component" value="Unassembled WGS sequence"/>
</dbReference>
<name>A0ABP3KYQ1_9BURK</name>
<dbReference type="InterPro" id="IPR051721">
    <property type="entry name" value="Biopterin_syn/organic_redct"/>
</dbReference>
<dbReference type="SUPFAM" id="SSF51735">
    <property type="entry name" value="NAD(P)-binding Rossmann-fold domains"/>
    <property type="match status" value="1"/>
</dbReference>